<accession>A0A1F5NW52</accession>
<protein>
    <submittedName>
        <fullName evidence="2">Uncharacterized protein</fullName>
    </submittedName>
</protein>
<keyword evidence="1" id="KW-0812">Transmembrane</keyword>
<evidence type="ECO:0000313" key="2">
    <source>
        <dbReference type="EMBL" id="OGE81906.1"/>
    </source>
</evidence>
<dbReference type="Proteomes" id="UP000178892">
    <property type="component" value="Unassembled WGS sequence"/>
</dbReference>
<dbReference type="STRING" id="1817825.A2720_01870"/>
<dbReference type="AlphaFoldDB" id="A0A1F5NW52"/>
<evidence type="ECO:0000313" key="3">
    <source>
        <dbReference type="Proteomes" id="UP000178892"/>
    </source>
</evidence>
<feature type="transmembrane region" description="Helical" evidence="1">
    <location>
        <begin position="74"/>
        <end position="94"/>
    </location>
</feature>
<feature type="transmembrane region" description="Helical" evidence="1">
    <location>
        <begin position="36"/>
        <end position="62"/>
    </location>
</feature>
<reference evidence="2 3" key="1">
    <citation type="journal article" date="2016" name="Nat. Commun.">
        <title>Thousands of microbial genomes shed light on interconnected biogeochemical processes in an aquifer system.</title>
        <authorList>
            <person name="Anantharaman K."/>
            <person name="Brown C.T."/>
            <person name="Hug L.A."/>
            <person name="Sharon I."/>
            <person name="Castelle C.J."/>
            <person name="Probst A.J."/>
            <person name="Thomas B.C."/>
            <person name="Singh A."/>
            <person name="Wilkins M.J."/>
            <person name="Karaoz U."/>
            <person name="Brodie E.L."/>
            <person name="Williams K.H."/>
            <person name="Hubbard S.S."/>
            <person name="Banfield J.F."/>
        </authorList>
    </citation>
    <scope>NUCLEOTIDE SEQUENCE [LARGE SCALE GENOMIC DNA]</scope>
</reference>
<sequence>MSLNLVIQGFIAVILVGIFYNVWVSTRVYGGIIGRAVRFLGIGMLFITIAVIEKILLNFALLQATPNLSLAQDVLTLLGLFFLAMGFSKLASVAK</sequence>
<gene>
    <name evidence="2" type="ORF">A2720_01870</name>
</gene>
<name>A0A1F5NW52_9BACT</name>
<comment type="caution">
    <text evidence="2">The sequence shown here is derived from an EMBL/GenBank/DDBJ whole genome shotgun (WGS) entry which is preliminary data.</text>
</comment>
<feature type="transmembrane region" description="Helical" evidence="1">
    <location>
        <begin position="6"/>
        <end position="24"/>
    </location>
</feature>
<organism evidence="2 3">
    <name type="scientific">Candidatus Doudnabacteria bacterium RIFCSPHIGHO2_01_FULL_46_24</name>
    <dbReference type="NCBI Taxonomy" id="1817825"/>
    <lineage>
        <taxon>Bacteria</taxon>
        <taxon>Candidatus Doudnaibacteriota</taxon>
    </lineage>
</organism>
<dbReference type="EMBL" id="MFEL01000001">
    <property type="protein sequence ID" value="OGE81906.1"/>
    <property type="molecule type" value="Genomic_DNA"/>
</dbReference>
<keyword evidence="1" id="KW-1133">Transmembrane helix</keyword>
<proteinExistence type="predicted"/>
<evidence type="ECO:0000256" key="1">
    <source>
        <dbReference type="SAM" id="Phobius"/>
    </source>
</evidence>
<keyword evidence="1" id="KW-0472">Membrane</keyword>